<keyword evidence="5 6" id="KW-0819">tRNA processing</keyword>
<sequence length="243" mass="27058">MTQNKQLKTKSFRFKQFSIEGGSAGMAVSTDGVLLGAWSQCHSSGEILDIGTGTGLLSLMIAQRYPEKKIVAIDIDPHAFEAARHNVHSSAWAQRICVELAPLEQYALSQSGKLFSDIICNPPYFNSGETAQSLQRATARHTQQLSHEALARDISQLLHHHGKASLILPVVEGEQFLLLAQRHHLYASRLCYVHPTNTKPASRLLIELKHQANKCENSALTIMQDGTYSAEFTQLTREFYLKM</sequence>
<dbReference type="HAMAP" id="MF_01872">
    <property type="entry name" value="tRNA_methyltr_YfiC"/>
    <property type="match status" value="1"/>
</dbReference>
<evidence type="ECO:0000256" key="6">
    <source>
        <dbReference type="HAMAP-Rule" id="MF_01872"/>
    </source>
</evidence>
<dbReference type="Gene3D" id="3.40.50.150">
    <property type="entry name" value="Vaccinia Virus protein VP39"/>
    <property type="match status" value="1"/>
</dbReference>
<dbReference type="PANTHER" id="PTHR47739">
    <property type="entry name" value="TRNA1(VAL) (ADENINE(37)-N6)-METHYLTRANSFERASE"/>
    <property type="match status" value="1"/>
</dbReference>
<dbReference type="CDD" id="cd02440">
    <property type="entry name" value="AdoMet_MTases"/>
    <property type="match status" value="1"/>
</dbReference>
<evidence type="ECO:0000256" key="4">
    <source>
        <dbReference type="ARBA" id="ARBA00022691"/>
    </source>
</evidence>
<dbReference type="PROSITE" id="PS00092">
    <property type="entry name" value="N6_MTASE"/>
    <property type="match status" value="1"/>
</dbReference>
<comment type="function">
    <text evidence="6">Specifically methylates the adenine in position 37 of tRNA(1)(Val) (anticodon cmo5UAC).</text>
</comment>
<dbReference type="InterPro" id="IPR007848">
    <property type="entry name" value="Small_mtfrase_dom"/>
</dbReference>
<evidence type="ECO:0000256" key="5">
    <source>
        <dbReference type="ARBA" id="ARBA00022694"/>
    </source>
</evidence>
<comment type="catalytic activity">
    <reaction evidence="6">
        <text>adenosine(37) in tRNA1(Val) + S-adenosyl-L-methionine = N(6)-methyladenosine(37) in tRNA1(Val) + S-adenosyl-L-homocysteine + H(+)</text>
        <dbReference type="Rhea" id="RHEA:43160"/>
        <dbReference type="Rhea" id="RHEA-COMP:10369"/>
        <dbReference type="Rhea" id="RHEA-COMP:10370"/>
        <dbReference type="ChEBI" id="CHEBI:15378"/>
        <dbReference type="ChEBI" id="CHEBI:57856"/>
        <dbReference type="ChEBI" id="CHEBI:59789"/>
        <dbReference type="ChEBI" id="CHEBI:74411"/>
        <dbReference type="ChEBI" id="CHEBI:74449"/>
        <dbReference type="EC" id="2.1.1.223"/>
    </reaction>
</comment>
<reference evidence="8 9" key="1">
    <citation type="submission" date="2020-01" db="EMBL/GenBank/DDBJ databases">
        <title>Whole genome and functional gene identification of agarase of Vibrio HN897.</title>
        <authorList>
            <person name="Liu Y."/>
            <person name="Zhao Z."/>
        </authorList>
    </citation>
    <scope>NUCLEOTIDE SEQUENCE [LARGE SCALE GENOMIC DNA]</scope>
    <source>
        <strain evidence="8 9">HN897</strain>
    </source>
</reference>
<dbReference type="EMBL" id="CP047475">
    <property type="protein sequence ID" value="QIA64099.1"/>
    <property type="molecule type" value="Genomic_DNA"/>
</dbReference>
<accession>A0A7Z2YEG7</accession>
<dbReference type="GO" id="GO:0008033">
    <property type="term" value="P:tRNA processing"/>
    <property type="evidence" value="ECO:0007669"/>
    <property type="project" value="UniProtKB-UniRule"/>
</dbReference>
<evidence type="ECO:0000256" key="2">
    <source>
        <dbReference type="ARBA" id="ARBA00022603"/>
    </source>
</evidence>
<dbReference type="GO" id="GO:0005737">
    <property type="term" value="C:cytoplasm"/>
    <property type="evidence" value="ECO:0007669"/>
    <property type="project" value="UniProtKB-SubCell"/>
</dbReference>
<feature type="domain" description="Methyltransferase small" evidence="7">
    <location>
        <begin position="43"/>
        <end position="137"/>
    </location>
</feature>
<dbReference type="Pfam" id="PF05175">
    <property type="entry name" value="MTS"/>
    <property type="match status" value="1"/>
</dbReference>
<comment type="similarity">
    <text evidence="6">Belongs to the methyltransferase superfamily. tRNA (adenine-N(6)-)-methyltransferase family.</text>
</comment>
<keyword evidence="4 6" id="KW-0949">S-adenosyl-L-methionine</keyword>
<dbReference type="GO" id="GO:0016430">
    <property type="term" value="F:tRNA (adenine-N6)-methyltransferase activity"/>
    <property type="evidence" value="ECO:0007669"/>
    <property type="project" value="UniProtKB-UniRule"/>
</dbReference>
<dbReference type="PANTHER" id="PTHR47739:SF1">
    <property type="entry name" value="TRNA1(VAL) (ADENINE(37)-N6)-METHYLTRANSFERASE"/>
    <property type="match status" value="1"/>
</dbReference>
<dbReference type="InterPro" id="IPR029063">
    <property type="entry name" value="SAM-dependent_MTases_sf"/>
</dbReference>
<dbReference type="GO" id="GO:0003676">
    <property type="term" value="F:nucleic acid binding"/>
    <property type="evidence" value="ECO:0007669"/>
    <property type="project" value="InterPro"/>
</dbReference>
<keyword evidence="1 6" id="KW-0963">Cytoplasm</keyword>
<dbReference type="AlphaFoldDB" id="A0A7Z2YEG7"/>
<keyword evidence="9" id="KW-1185">Reference proteome</keyword>
<comment type="subcellular location">
    <subcellularLocation>
        <location evidence="6">Cytoplasm</location>
    </subcellularLocation>
</comment>
<keyword evidence="2 6" id="KW-0489">Methyltransferase</keyword>
<dbReference type="Proteomes" id="UP000464262">
    <property type="component" value="Chromosome 1"/>
</dbReference>
<dbReference type="InterPro" id="IPR022882">
    <property type="entry name" value="tRNA_adenine-N6_MeTrfase"/>
</dbReference>
<gene>
    <name evidence="8" type="ORF">GT360_11505</name>
</gene>
<keyword evidence="3 6" id="KW-0808">Transferase</keyword>
<dbReference type="EC" id="2.1.1.223" evidence="6"/>
<dbReference type="KEGG" id="vas:GT360_11505"/>
<dbReference type="SUPFAM" id="SSF53335">
    <property type="entry name" value="S-adenosyl-L-methionine-dependent methyltransferases"/>
    <property type="match status" value="1"/>
</dbReference>
<dbReference type="RefSeq" id="WP_164649008.1">
    <property type="nucleotide sequence ID" value="NZ_CP047475.1"/>
</dbReference>
<evidence type="ECO:0000256" key="3">
    <source>
        <dbReference type="ARBA" id="ARBA00022679"/>
    </source>
</evidence>
<evidence type="ECO:0000259" key="7">
    <source>
        <dbReference type="Pfam" id="PF05175"/>
    </source>
</evidence>
<proteinExistence type="inferred from homology"/>
<evidence type="ECO:0000313" key="9">
    <source>
        <dbReference type="Proteomes" id="UP000464262"/>
    </source>
</evidence>
<dbReference type="InterPro" id="IPR002052">
    <property type="entry name" value="DNA_methylase_N6_adenine_CS"/>
</dbReference>
<evidence type="ECO:0000256" key="1">
    <source>
        <dbReference type="ARBA" id="ARBA00022490"/>
    </source>
</evidence>
<dbReference type="GO" id="GO:0032259">
    <property type="term" value="P:methylation"/>
    <property type="evidence" value="ECO:0007669"/>
    <property type="project" value="UniProtKB-KW"/>
</dbReference>
<protein>
    <recommendedName>
        <fullName evidence="6">tRNA1(Val) (adenine(37)-N6)-methyltransferase</fullName>
        <ecNumber evidence="6">2.1.1.223</ecNumber>
    </recommendedName>
    <alternativeName>
        <fullName evidence="6">tRNA m6A37 methyltransferase</fullName>
    </alternativeName>
</protein>
<evidence type="ECO:0000313" key="8">
    <source>
        <dbReference type="EMBL" id="QIA64099.1"/>
    </source>
</evidence>
<organism evidence="8 9">
    <name type="scientific">Vibrio astriarenae</name>
    <dbReference type="NCBI Taxonomy" id="1481923"/>
    <lineage>
        <taxon>Bacteria</taxon>
        <taxon>Pseudomonadati</taxon>
        <taxon>Pseudomonadota</taxon>
        <taxon>Gammaproteobacteria</taxon>
        <taxon>Vibrionales</taxon>
        <taxon>Vibrionaceae</taxon>
        <taxon>Vibrio</taxon>
    </lineage>
</organism>
<dbReference type="InterPro" id="IPR050210">
    <property type="entry name" value="tRNA_Adenine-N(6)_MTase"/>
</dbReference>
<name>A0A7Z2YEG7_9VIBR</name>